<dbReference type="RefSeq" id="XP_060288948.1">
    <property type="nucleotide sequence ID" value="XM_060425125.1"/>
</dbReference>
<sequence length="439" mass="45689">MAMAETTPQPHDRPDRVGRRRPFSTLMRKLANLKGASSADGNRLANSKRNNTTSKKGHSKNNNPYPLSGRIGTSPGTQNSHYSFSTARSTRTSSATSLGRGSSIRSSVEGRVPPTGGTRSMAPTVSTDHETSRSITTRSHGASSLAGTSRTANGGLESRRGGDSTFSSPAPSVRSLTTTLTTIQSMAPNGFQNTNPTNTNISSHHGHHSHPSNSQVIHFDQPFPTASPASAIPAHLTPSLSTPGHPTTYSTATANNLLTDNASILTLASSSKRRRRRSLDTDASVRALAPSSLFGGSRESLPLSVLSATVDGVGPTTPGLHRGAAAAAAGAVANERTSIYSTTGILASERNSLYAKQGMGGPAGGGDGASVRSGLLGHGRADSVTGSIGGMATSPLASPWEVVLEKEKEDGRVGERVEEDEERYKPGGENREYGRDAKD</sequence>
<keyword evidence="3" id="KW-1185">Reference proteome</keyword>
<gene>
    <name evidence="2" type="ORF">QBC33DRAFT_464214</name>
</gene>
<evidence type="ECO:0000256" key="1">
    <source>
        <dbReference type="SAM" id="MobiDB-lite"/>
    </source>
</evidence>
<feature type="compositionally biased region" description="Polar residues" evidence="1">
    <location>
        <begin position="164"/>
        <end position="201"/>
    </location>
</feature>
<feature type="compositionally biased region" description="Polar residues" evidence="1">
    <location>
        <begin position="238"/>
        <end position="254"/>
    </location>
</feature>
<feature type="compositionally biased region" description="Polar residues" evidence="1">
    <location>
        <begin position="44"/>
        <end position="65"/>
    </location>
</feature>
<dbReference type="AlphaFoldDB" id="A0AAJ0CA20"/>
<feature type="compositionally biased region" description="Polar residues" evidence="1">
    <location>
        <begin position="133"/>
        <end position="152"/>
    </location>
</feature>
<dbReference type="Proteomes" id="UP001244011">
    <property type="component" value="Unassembled WGS sequence"/>
</dbReference>
<feature type="compositionally biased region" description="Polar residues" evidence="1">
    <location>
        <begin position="117"/>
        <end position="126"/>
    </location>
</feature>
<feature type="region of interest" description="Disordered" evidence="1">
    <location>
        <begin position="392"/>
        <end position="439"/>
    </location>
</feature>
<name>A0AAJ0CA20_9PEZI</name>
<feature type="compositionally biased region" description="Low complexity" evidence="1">
    <location>
        <begin position="83"/>
        <end position="103"/>
    </location>
</feature>
<evidence type="ECO:0000313" key="2">
    <source>
        <dbReference type="EMBL" id="KAK1772735.1"/>
    </source>
</evidence>
<feature type="compositionally biased region" description="Basic and acidic residues" evidence="1">
    <location>
        <begin position="403"/>
        <end position="439"/>
    </location>
</feature>
<reference evidence="2" key="1">
    <citation type="submission" date="2023-06" db="EMBL/GenBank/DDBJ databases">
        <title>Genome-scale phylogeny and comparative genomics of the fungal order Sordariales.</title>
        <authorList>
            <consortium name="Lawrence Berkeley National Laboratory"/>
            <person name="Hensen N."/>
            <person name="Bonometti L."/>
            <person name="Westerberg I."/>
            <person name="Brannstrom I.O."/>
            <person name="Guillou S."/>
            <person name="Cros-Aarteil S."/>
            <person name="Calhoun S."/>
            <person name="Haridas S."/>
            <person name="Kuo A."/>
            <person name="Mondo S."/>
            <person name="Pangilinan J."/>
            <person name="Riley R."/>
            <person name="Labutti K."/>
            <person name="Andreopoulos B."/>
            <person name="Lipzen A."/>
            <person name="Chen C."/>
            <person name="Yanf M."/>
            <person name="Daum C."/>
            <person name="Ng V."/>
            <person name="Clum A."/>
            <person name="Steindorff A."/>
            <person name="Ohm R."/>
            <person name="Martin F."/>
            <person name="Silar P."/>
            <person name="Natvig D."/>
            <person name="Lalanne C."/>
            <person name="Gautier V."/>
            <person name="Ament-Velasquez S.L."/>
            <person name="Kruys A."/>
            <person name="Hutchinson M.I."/>
            <person name="Powell A.J."/>
            <person name="Barry K."/>
            <person name="Miller A.N."/>
            <person name="Grigoriev I.V."/>
            <person name="Debuchy R."/>
            <person name="Gladieux P."/>
            <person name="Thoren M.H."/>
            <person name="Johannesson H."/>
        </authorList>
    </citation>
    <scope>NUCLEOTIDE SEQUENCE</scope>
    <source>
        <strain evidence="2">8032-3</strain>
    </source>
</reference>
<organism evidence="2 3">
    <name type="scientific">Phialemonium atrogriseum</name>
    <dbReference type="NCBI Taxonomy" id="1093897"/>
    <lineage>
        <taxon>Eukaryota</taxon>
        <taxon>Fungi</taxon>
        <taxon>Dikarya</taxon>
        <taxon>Ascomycota</taxon>
        <taxon>Pezizomycotina</taxon>
        <taxon>Sordariomycetes</taxon>
        <taxon>Sordariomycetidae</taxon>
        <taxon>Cephalothecales</taxon>
        <taxon>Cephalothecaceae</taxon>
        <taxon>Phialemonium</taxon>
    </lineage>
</organism>
<protein>
    <submittedName>
        <fullName evidence="2">Uncharacterized protein</fullName>
    </submittedName>
</protein>
<dbReference type="EMBL" id="MU838997">
    <property type="protein sequence ID" value="KAK1772735.1"/>
    <property type="molecule type" value="Genomic_DNA"/>
</dbReference>
<evidence type="ECO:0000313" key="3">
    <source>
        <dbReference type="Proteomes" id="UP001244011"/>
    </source>
</evidence>
<proteinExistence type="predicted"/>
<comment type="caution">
    <text evidence="2">The sequence shown here is derived from an EMBL/GenBank/DDBJ whole genome shotgun (WGS) entry which is preliminary data.</text>
</comment>
<feature type="region of interest" description="Disordered" evidence="1">
    <location>
        <begin position="1"/>
        <end position="254"/>
    </location>
</feature>
<accession>A0AAJ0CA20</accession>
<dbReference type="GeneID" id="85308312"/>